<evidence type="ECO:0000313" key="3">
    <source>
        <dbReference type="Proteomes" id="UP001561046"/>
    </source>
</evidence>
<dbReference type="RefSeq" id="WP_369337810.1">
    <property type="nucleotide sequence ID" value="NZ_JBFYGN010000006.1"/>
</dbReference>
<gene>
    <name evidence="2" type="ORF">AB6724_07125</name>
</gene>
<evidence type="ECO:0000256" key="1">
    <source>
        <dbReference type="SAM" id="Phobius"/>
    </source>
</evidence>
<evidence type="ECO:0000313" key="2">
    <source>
        <dbReference type="EMBL" id="MEX8192608.1"/>
    </source>
</evidence>
<feature type="transmembrane region" description="Helical" evidence="1">
    <location>
        <begin position="72"/>
        <end position="95"/>
    </location>
</feature>
<feature type="transmembrane region" description="Helical" evidence="1">
    <location>
        <begin position="211"/>
        <end position="227"/>
    </location>
</feature>
<evidence type="ECO:0008006" key="4">
    <source>
        <dbReference type="Google" id="ProtNLM"/>
    </source>
</evidence>
<reference evidence="2 3" key="1">
    <citation type="journal article" date="2013" name="Int. J. Syst. Evol. Microbiol.">
        <title>Comamonas guangdongensis sp. nov., isolated from subterranean forest sediment, and emended description of the genus Comamonas.</title>
        <authorList>
            <person name="Zhang J."/>
            <person name="Wang Y."/>
            <person name="Zhou S."/>
            <person name="Wu C."/>
            <person name="He J."/>
            <person name="Li F."/>
        </authorList>
    </citation>
    <scope>NUCLEOTIDE SEQUENCE [LARGE SCALE GENOMIC DNA]</scope>
    <source>
        <strain evidence="2 3">CCTCC AB2011133</strain>
    </source>
</reference>
<dbReference type="EMBL" id="JBFYGN010000006">
    <property type="protein sequence ID" value="MEX8192608.1"/>
    <property type="molecule type" value="Genomic_DNA"/>
</dbReference>
<feature type="transmembrane region" description="Helical" evidence="1">
    <location>
        <begin position="234"/>
        <end position="252"/>
    </location>
</feature>
<sequence>MDSQSWTVLAVMFYVAILLLLALYVFFVRRASPFEPVGLFLFFVSLFALPLPVRYCFTTEIEGNVSTSLPQFASYIGISLVMTAISLVVFVLFYYSRWARRLGDRIPQLPDHGAKGTGVSILMLVLISVVLIYFLAESVGGFLEFLLLGYKSSEETFGRGYLAVGFPWLVVAMLALFDRYATRKKWRDAIFGLLLLAGNFGIFALTGNRAMIMYMAISLTIFIHLRIRRLTPAIFLPLALAGFIGLNVMGTLRGSDYGSIEEFVERMFASSEAGATDSHNFFYTLTIGEFVVPFETLPQMIRSIGVDQWPWLGLSYLRAPVYMIPSFIFPDRPLPLANWYMENFYGGGYGLNEGRQFFFLAEGYLNWGAAGVFLVAAIWGIGWGALHRWMTRGRDRFGTVLIYSLLTAFMFRCIAGDVVTLLVGTTQQSLAAVFIIIAIAYLCAGRRRTGKAVPRSGVPK</sequence>
<feature type="transmembrane region" description="Helical" evidence="1">
    <location>
        <begin position="189"/>
        <end position="205"/>
    </location>
</feature>
<proteinExistence type="predicted"/>
<keyword evidence="1" id="KW-1133">Transmembrane helix</keyword>
<accession>A0ABV3ZUL9</accession>
<feature type="transmembrane region" description="Helical" evidence="1">
    <location>
        <begin position="6"/>
        <end position="27"/>
    </location>
</feature>
<feature type="transmembrane region" description="Helical" evidence="1">
    <location>
        <begin position="398"/>
        <end position="423"/>
    </location>
</feature>
<feature type="transmembrane region" description="Helical" evidence="1">
    <location>
        <begin position="429"/>
        <end position="445"/>
    </location>
</feature>
<feature type="transmembrane region" description="Helical" evidence="1">
    <location>
        <begin position="116"/>
        <end position="136"/>
    </location>
</feature>
<feature type="transmembrane region" description="Helical" evidence="1">
    <location>
        <begin position="364"/>
        <end position="386"/>
    </location>
</feature>
<feature type="transmembrane region" description="Helical" evidence="1">
    <location>
        <begin position="156"/>
        <end position="177"/>
    </location>
</feature>
<dbReference type="Proteomes" id="UP001561046">
    <property type="component" value="Unassembled WGS sequence"/>
</dbReference>
<keyword evidence="1" id="KW-0472">Membrane</keyword>
<organism evidence="2 3">
    <name type="scientific">Comamonas guangdongensis</name>
    <dbReference type="NCBI Taxonomy" id="510515"/>
    <lineage>
        <taxon>Bacteria</taxon>
        <taxon>Pseudomonadati</taxon>
        <taxon>Pseudomonadota</taxon>
        <taxon>Betaproteobacteria</taxon>
        <taxon>Burkholderiales</taxon>
        <taxon>Comamonadaceae</taxon>
        <taxon>Comamonas</taxon>
    </lineage>
</organism>
<name>A0ABV3ZUL9_9BURK</name>
<feature type="transmembrane region" description="Helical" evidence="1">
    <location>
        <begin position="34"/>
        <end position="52"/>
    </location>
</feature>
<comment type="caution">
    <text evidence="2">The sequence shown here is derived from an EMBL/GenBank/DDBJ whole genome shotgun (WGS) entry which is preliminary data.</text>
</comment>
<keyword evidence="3" id="KW-1185">Reference proteome</keyword>
<protein>
    <recommendedName>
        <fullName evidence="4">Oligosaccharide repeat unit polymerase</fullName>
    </recommendedName>
</protein>
<keyword evidence="1" id="KW-0812">Transmembrane</keyword>